<dbReference type="InterPro" id="IPR013783">
    <property type="entry name" value="Ig-like_fold"/>
</dbReference>
<protein>
    <submittedName>
        <fullName evidence="6">Beta-glucosidase</fullName>
    </submittedName>
</protein>
<dbReference type="InterPro" id="IPR001764">
    <property type="entry name" value="Glyco_hydro_3_N"/>
</dbReference>
<gene>
    <name evidence="6" type="ORF">CSX01_12485</name>
</gene>
<dbReference type="InterPro" id="IPR036962">
    <property type="entry name" value="Glyco_hydro_3_N_sf"/>
</dbReference>
<evidence type="ECO:0000256" key="1">
    <source>
        <dbReference type="ARBA" id="ARBA00005336"/>
    </source>
</evidence>
<dbReference type="SUPFAM" id="SSF52279">
    <property type="entry name" value="Beta-D-glucan exohydrolase, C-terminal domain"/>
    <property type="match status" value="1"/>
</dbReference>
<dbReference type="PROSITE" id="PS00775">
    <property type="entry name" value="GLYCOSYL_HYDROL_F3"/>
    <property type="match status" value="1"/>
</dbReference>
<dbReference type="InterPro" id="IPR019800">
    <property type="entry name" value="Glyco_hydro_3_AS"/>
</dbReference>
<proteinExistence type="inferred from homology"/>
<dbReference type="InterPro" id="IPR036881">
    <property type="entry name" value="Glyco_hydro_3_C_sf"/>
</dbReference>
<dbReference type="Pfam" id="PF14310">
    <property type="entry name" value="Fn3-like"/>
    <property type="match status" value="1"/>
</dbReference>
<dbReference type="GO" id="GO:0004553">
    <property type="term" value="F:hydrolase activity, hydrolyzing O-glycosyl compounds"/>
    <property type="evidence" value="ECO:0007669"/>
    <property type="project" value="InterPro"/>
</dbReference>
<dbReference type="InterPro" id="IPR017853">
    <property type="entry name" value="GH"/>
</dbReference>
<dbReference type="PRINTS" id="PR00133">
    <property type="entry name" value="GLHYDRLASE3"/>
</dbReference>
<dbReference type="PANTHER" id="PTHR42715">
    <property type="entry name" value="BETA-GLUCOSIDASE"/>
    <property type="match status" value="1"/>
</dbReference>
<sequence length="936" mass="104296">MSNKLFDVEKFAAVARRAVAEGIVLLKNDDNALPLKKGAKIALFGRSQFNYYKSGTGSGGMVNTAYVVGVREALESDDRFSLNAKLKDTYDEWIKDHPYELGEGWAAEPWFQEEMPISADFAKEISEESDVAIVLIGRTAGEDQDNSNKQGSYLLTDDEREILKNVTAAFKQTVVLLNVGNIIDMKWVEEYNPSAVAYIWQGGQEGGNGALDVLSGDVNPSGRLTDTIARDITDYPSDANFGGEKCNIQQEDIYVGYRYFETFAKEKVLYPFGFGLSYTTFSIEAKKFEGEDDKGYFTVTVTNTGKRKGQQVVQVYVSKPQGVLGNPVRELIAFGKTKELEPGESQDLQFTFTSYQLSSFDDSGVTGHKNAYVLQEGEYTFYVGDNVRCEEIAGVYSAAETRVAKQLSEALAPVVDFERMKPVPQEDGTFKVSYEPVPKATIDGDDIRKTNMPQELTGNKSGLKLLDVFDNRCTMEEFISQLSNEELFCIVRGEGMSSPKVTPGCGGAFGGVTDSLLEKGIPVACCTDGPSGIRMDCGKKAFAMPNGACLASGWNLELSEELYNWEGLEVRKNKVDVLLGPGMNIHRHPLNGRNFEYFSEDPYVTGKNAIAQLKGMHKYGVTGTIKHFALNTQETGRHTVEHVASARAIREIYLKGFEMAVKEGGAHAVMTTYGSVNGYYTSSSYDLVTRILREEWGFDGIVMTDWWAKGGKSYHGDNSNMAAIVRAQNDLYMVTGNAELNTNKDNLEEAIKTGDITREELQRCAANICKFIMNKPVFARYIDRDNDIDKKLAEEADDEELAFDKMVLCDVDETGVATINPADINTGRNSTTMFTVSFKERGDYKLKMTVRANATSELAQIPLSIFRDKLLVKMITLTGEDRDWQTIEVPFDACAMTFFMKFYFAQDGMEIKDIKFELVKSREEEFRLMFARMGEE</sequence>
<evidence type="ECO:0000259" key="5">
    <source>
        <dbReference type="SMART" id="SM01217"/>
    </source>
</evidence>
<organism evidence="6 7">
    <name type="scientific">Pseudobutyrivibrio ruminis</name>
    <dbReference type="NCBI Taxonomy" id="46206"/>
    <lineage>
        <taxon>Bacteria</taxon>
        <taxon>Bacillati</taxon>
        <taxon>Bacillota</taxon>
        <taxon>Clostridia</taxon>
        <taxon>Lachnospirales</taxon>
        <taxon>Lachnospiraceae</taxon>
        <taxon>Pseudobutyrivibrio</taxon>
    </lineage>
</organism>
<reference evidence="6 7" key="2">
    <citation type="submission" date="2017-10" db="EMBL/GenBank/DDBJ databases">
        <authorList>
            <person name="Banno H."/>
            <person name="Chua N.-H."/>
        </authorList>
    </citation>
    <scope>NUCLEOTIDE SEQUENCE [LARGE SCALE GENOMIC DNA]</scope>
    <source>
        <strain evidence="6 7">JK626</strain>
    </source>
</reference>
<evidence type="ECO:0000313" key="6">
    <source>
        <dbReference type="EMBL" id="PHU33950.1"/>
    </source>
</evidence>
<evidence type="ECO:0000256" key="3">
    <source>
        <dbReference type="ARBA" id="ARBA00023277"/>
    </source>
</evidence>
<name>A0A2G3DST9_9FIRM</name>
<keyword evidence="3" id="KW-0119">Carbohydrate metabolism</keyword>
<dbReference type="RefSeq" id="WP_099392637.1">
    <property type="nucleotide sequence ID" value="NZ_PDYF01000045.1"/>
</dbReference>
<evidence type="ECO:0000256" key="2">
    <source>
        <dbReference type="ARBA" id="ARBA00022801"/>
    </source>
</evidence>
<dbReference type="Gene3D" id="3.20.20.300">
    <property type="entry name" value="Glycoside hydrolase, family 3, N-terminal domain"/>
    <property type="match status" value="1"/>
</dbReference>
<dbReference type="GO" id="GO:0005975">
    <property type="term" value="P:carbohydrate metabolic process"/>
    <property type="evidence" value="ECO:0007669"/>
    <property type="project" value="InterPro"/>
</dbReference>
<dbReference type="PANTHER" id="PTHR42715:SF10">
    <property type="entry name" value="BETA-GLUCOSIDASE"/>
    <property type="match status" value="1"/>
</dbReference>
<evidence type="ECO:0000256" key="4">
    <source>
        <dbReference type="RuleBase" id="RU361161"/>
    </source>
</evidence>
<evidence type="ECO:0000313" key="7">
    <source>
        <dbReference type="Proteomes" id="UP000225889"/>
    </source>
</evidence>
<accession>A0A2G3DST9</accession>
<dbReference type="AlphaFoldDB" id="A0A2G3DST9"/>
<dbReference type="Gene3D" id="3.40.50.1700">
    <property type="entry name" value="Glycoside hydrolase family 3 C-terminal domain"/>
    <property type="match status" value="1"/>
</dbReference>
<dbReference type="SMART" id="SM01217">
    <property type="entry name" value="Fn3_like"/>
    <property type="match status" value="1"/>
</dbReference>
<dbReference type="Gene3D" id="2.60.40.10">
    <property type="entry name" value="Immunoglobulins"/>
    <property type="match status" value="1"/>
</dbReference>
<dbReference type="Pfam" id="PF00933">
    <property type="entry name" value="Glyco_hydro_3"/>
    <property type="match status" value="1"/>
</dbReference>
<keyword evidence="2 4" id="KW-0378">Hydrolase</keyword>
<keyword evidence="4" id="KW-0326">Glycosidase</keyword>
<dbReference type="SUPFAM" id="SSF51445">
    <property type="entry name" value="(Trans)glycosidases"/>
    <property type="match status" value="1"/>
</dbReference>
<dbReference type="InterPro" id="IPR026891">
    <property type="entry name" value="Fn3-like"/>
</dbReference>
<comment type="similarity">
    <text evidence="1 4">Belongs to the glycosyl hydrolase 3 family.</text>
</comment>
<reference evidence="6 7" key="1">
    <citation type="submission" date="2017-10" db="EMBL/GenBank/DDBJ databases">
        <title>Resolving the taxonomy of Roseburia spp., Eubacterium rectale and Agathobacter spp. through phylogenomic analysis.</title>
        <authorList>
            <person name="Sheridan P.O."/>
            <person name="Walker A.W."/>
            <person name="Duncan S.H."/>
            <person name="Scott K.P."/>
            <person name="Toole P.W.O."/>
            <person name="Luis P."/>
            <person name="Flint H.J."/>
        </authorList>
    </citation>
    <scope>NUCLEOTIDE SEQUENCE [LARGE SCALE GENOMIC DNA]</scope>
    <source>
        <strain evidence="6 7">JK626</strain>
    </source>
</reference>
<dbReference type="EMBL" id="PDYF01000045">
    <property type="protein sequence ID" value="PHU33950.1"/>
    <property type="molecule type" value="Genomic_DNA"/>
</dbReference>
<dbReference type="Proteomes" id="UP000225889">
    <property type="component" value="Unassembled WGS sequence"/>
</dbReference>
<dbReference type="InterPro" id="IPR002772">
    <property type="entry name" value="Glyco_hydro_3_C"/>
</dbReference>
<comment type="caution">
    <text evidence="6">The sequence shown here is derived from an EMBL/GenBank/DDBJ whole genome shotgun (WGS) entry which is preliminary data.</text>
</comment>
<dbReference type="InterPro" id="IPR050288">
    <property type="entry name" value="Cellulose_deg_GH3"/>
</dbReference>
<dbReference type="Pfam" id="PF01915">
    <property type="entry name" value="Glyco_hydro_3_C"/>
    <property type="match status" value="1"/>
</dbReference>
<feature type="domain" description="Fibronectin type III-like" evidence="5">
    <location>
        <begin position="311"/>
        <end position="387"/>
    </location>
</feature>